<protein>
    <recommendedName>
        <fullName evidence="3">Integrase</fullName>
    </recommendedName>
</protein>
<reference evidence="1" key="1">
    <citation type="submission" date="2023-06" db="EMBL/GenBank/DDBJ databases">
        <title>Phylogenetic Diversity of Rhizobium strains.</title>
        <authorList>
            <person name="Moura F.T."/>
            <person name="Helene L.C.F."/>
            <person name="Hungria M."/>
        </authorList>
    </citation>
    <scope>NUCLEOTIDE SEQUENCE</scope>
    <source>
        <strain evidence="1">CCGE524</strain>
    </source>
</reference>
<name>A0ABT7KN86_9HYPH</name>
<proteinExistence type="predicted"/>
<organism evidence="1 2">
    <name type="scientific">Rhizobium calliandrae</name>
    <dbReference type="NCBI Taxonomy" id="1312182"/>
    <lineage>
        <taxon>Bacteria</taxon>
        <taxon>Pseudomonadati</taxon>
        <taxon>Pseudomonadota</taxon>
        <taxon>Alphaproteobacteria</taxon>
        <taxon>Hyphomicrobiales</taxon>
        <taxon>Rhizobiaceae</taxon>
        <taxon>Rhizobium/Agrobacterium group</taxon>
        <taxon>Rhizobium</taxon>
    </lineage>
</organism>
<dbReference type="EMBL" id="JARFYN010000068">
    <property type="protein sequence ID" value="MDL2410086.1"/>
    <property type="molecule type" value="Genomic_DNA"/>
</dbReference>
<accession>A0ABT7KN86</accession>
<dbReference type="Proteomes" id="UP001172630">
    <property type="component" value="Unassembled WGS sequence"/>
</dbReference>
<evidence type="ECO:0008006" key="3">
    <source>
        <dbReference type="Google" id="ProtNLM"/>
    </source>
</evidence>
<sequence>MPSGPTISFKINNLDAGFSSGDIQGEHWFVQSGLSREVACGVFYLRWLLPKQLHPQKKASTLKLSLQTRDPRKALRLSRYLSQIGERLNEYGIACGMRHEELRSVLTEHFRQWLDEMKSQMNDTGPLSELDRQTFETSKRVAKHARKTDTPLSLIKSDDDLLARFIQKYDLDIQEGSSEYGWLDREMKLSFHGFAKAVLAYDKSLQRYDFENVLASPAGDIRQTAKTPGMSIAEVAAAYPVAKFLSRAR</sequence>
<gene>
    <name evidence="1" type="ORF">PY650_31615</name>
</gene>
<comment type="caution">
    <text evidence="1">The sequence shown here is derived from an EMBL/GenBank/DDBJ whole genome shotgun (WGS) entry which is preliminary data.</text>
</comment>
<evidence type="ECO:0000313" key="1">
    <source>
        <dbReference type="EMBL" id="MDL2410086.1"/>
    </source>
</evidence>
<evidence type="ECO:0000313" key="2">
    <source>
        <dbReference type="Proteomes" id="UP001172630"/>
    </source>
</evidence>
<keyword evidence="2" id="KW-1185">Reference proteome</keyword>